<dbReference type="InterPro" id="IPR011006">
    <property type="entry name" value="CheY-like_superfamily"/>
</dbReference>
<keyword evidence="6" id="KW-0804">Transcription</keyword>
<keyword evidence="3" id="KW-0902">Two-component regulatory system</keyword>
<dbReference type="PROSITE" id="PS50110">
    <property type="entry name" value="RESPONSE_REGULATORY"/>
    <property type="match status" value="1"/>
</dbReference>
<organism evidence="12 13">
    <name type="scientific">Peptostreptococcus anaerobius</name>
    <dbReference type="NCBI Taxonomy" id="1261"/>
    <lineage>
        <taxon>Bacteria</taxon>
        <taxon>Bacillati</taxon>
        <taxon>Bacillota</taxon>
        <taxon>Clostridia</taxon>
        <taxon>Peptostreptococcales</taxon>
        <taxon>Peptostreptococcaceae</taxon>
        <taxon>Peptostreptococcus</taxon>
    </lineage>
</organism>
<dbReference type="InterPro" id="IPR001789">
    <property type="entry name" value="Sig_transdc_resp-reg_receiver"/>
</dbReference>
<reference evidence="12 13" key="1">
    <citation type="submission" date="2016-02" db="EMBL/GenBank/DDBJ databases">
        <authorList>
            <person name="Wen L."/>
            <person name="He K."/>
            <person name="Yang H."/>
        </authorList>
    </citation>
    <scope>NUCLEOTIDE SEQUENCE [LARGE SCALE GENOMIC DNA]</scope>
    <source>
        <strain evidence="12 13">MJR8628A</strain>
    </source>
</reference>
<dbReference type="AlphaFoldDB" id="A0A135YNE9"/>
<feature type="domain" description="Response regulatory" evidence="10">
    <location>
        <begin position="14"/>
        <end position="127"/>
    </location>
</feature>
<evidence type="ECO:0000256" key="1">
    <source>
        <dbReference type="ARBA" id="ARBA00018672"/>
    </source>
</evidence>
<evidence type="ECO:0000256" key="2">
    <source>
        <dbReference type="ARBA" id="ARBA00022553"/>
    </source>
</evidence>
<dbReference type="CDD" id="cd00383">
    <property type="entry name" value="trans_reg_C"/>
    <property type="match status" value="1"/>
</dbReference>
<protein>
    <recommendedName>
        <fullName evidence="1">Stage 0 sporulation protein A homolog</fullName>
    </recommendedName>
</protein>
<dbReference type="EMBL" id="LSQZ01000085">
    <property type="protein sequence ID" value="KXI10907.1"/>
    <property type="molecule type" value="Genomic_DNA"/>
</dbReference>
<accession>A0A135YNE9</accession>
<evidence type="ECO:0000256" key="8">
    <source>
        <dbReference type="PROSITE-ProRule" id="PRU00169"/>
    </source>
</evidence>
<evidence type="ECO:0000259" key="10">
    <source>
        <dbReference type="PROSITE" id="PS50110"/>
    </source>
</evidence>
<gene>
    <name evidence="12" type="ORF">HMPREF3195_01649</name>
</gene>
<evidence type="ECO:0000256" key="6">
    <source>
        <dbReference type="ARBA" id="ARBA00023163"/>
    </source>
</evidence>
<dbReference type="InterPro" id="IPR039420">
    <property type="entry name" value="WalR-like"/>
</dbReference>
<evidence type="ECO:0000313" key="13">
    <source>
        <dbReference type="Proteomes" id="UP000070326"/>
    </source>
</evidence>
<dbReference type="Proteomes" id="UP000070326">
    <property type="component" value="Unassembled WGS sequence"/>
</dbReference>
<dbReference type="SMART" id="SM00448">
    <property type="entry name" value="REC"/>
    <property type="match status" value="1"/>
</dbReference>
<keyword evidence="2 8" id="KW-0597">Phosphoprotein</keyword>
<dbReference type="InterPro" id="IPR016032">
    <property type="entry name" value="Sig_transdc_resp-reg_C-effctor"/>
</dbReference>
<dbReference type="Gene3D" id="1.10.10.10">
    <property type="entry name" value="Winged helix-like DNA-binding domain superfamily/Winged helix DNA-binding domain"/>
    <property type="match status" value="1"/>
</dbReference>
<evidence type="ECO:0000256" key="7">
    <source>
        <dbReference type="ARBA" id="ARBA00024867"/>
    </source>
</evidence>
<proteinExistence type="predicted"/>
<comment type="function">
    <text evidence="7">May play the central regulatory role in sporulation. It may be an element of the effector pathway responsible for the activation of sporulation genes in response to nutritional stress. Spo0A may act in concert with spo0H (a sigma factor) to control the expression of some genes that are critical to the sporulation process.</text>
</comment>
<dbReference type="Pfam" id="PF00486">
    <property type="entry name" value="Trans_reg_C"/>
    <property type="match status" value="1"/>
</dbReference>
<feature type="DNA-binding region" description="OmpR/PhoB-type" evidence="9">
    <location>
        <begin position="136"/>
        <end position="234"/>
    </location>
</feature>
<feature type="domain" description="OmpR/PhoB-type" evidence="11">
    <location>
        <begin position="136"/>
        <end position="234"/>
    </location>
</feature>
<dbReference type="GO" id="GO:0000156">
    <property type="term" value="F:phosphorelay response regulator activity"/>
    <property type="evidence" value="ECO:0007669"/>
    <property type="project" value="TreeGrafter"/>
</dbReference>
<dbReference type="PATRIC" id="fig|1261.5.peg.1654"/>
<evidence type="ECO:0000259" key="11">
    <source>
        <dbReference type="PROSITE" id="PS51755"/>
    </source>
</evidence>
<dbReference type="Gene3D" id="3.40.50.2300">
    <property type="match status" value="1"/>
</dbReference>
<dbReference type="GO" id="GO:0032993">
    <property type="term" value="C:protein-DNA complex"/>
    <property type="evidence" value="ECO:0007669"/>
    <property type="project" value="TreeGrafter"/>
</dbReference>
<dbReference type="PANTHER" id="PTHR48111">
    <property type="entry name" value="REGULATOR OF RPOS"/>
    <property type="match status" value="1"/>
</dbReference>
<evidence type="ECO:0000256" key="4">
    <source>
        <dbReference type="ARBA" id="ARBA00023015"/>
    </source>
</evidence>
<dbReference type="GO" id="GO:0000976">
    <property type="term" value="F:transcription cis-regulatory region binding"/>
    <property type="evidence" value="ECO:0007669"/>
    <property type="project" value="TreeGrafter"/>
</dbReference>
<feature type="modified residue" description="4-aspartylphosphate" evidence="8">
    <location>
        <position position="62"/>
    </location>
</feature>
<dbReference type="PANTHER" id="PTHR48111:SF22">
    <property type="entry name" value="REGULATOR OF RPOS"/>
    <property type="match status" value="1"/>
</dbReference>
<comment type="caution">
    <text evidence="12">The sequence shown here is derived from an EMBL/GenBank/DDBJ whole genome shotgun (WGS) entry which is preliminary data.</text>
</comment>
<evidence type="ECO:0000256" key="9">
    <source>
        <dbReference type="PROSITE-ProRule" id="PRU01091"/>
    </source>
</evidence>
<dbReference type="FunFam" id="3.40.50.2300:FF:000002">
    <property type="entry name" value="DNA-binding response regulator PhoP"/>
    <property type="match status" value="1"/>
</dbReference>
<dbReference type="Pfam" id="PF00072">
    <property type="entry name" value="Response_reg"/>
    <property type="match status" value="1"/>
</dbReference>
<sequence>MVKVCHMESEVNMKVLIVEDNKTLQADMKKELSKHFEIETCIDGEEGLYLIEQGIYDLVILDLMLPNMDGMTILKEARKSGIDTPILILTAKEALDDKMEAFTLGANDYLTKPFYMDELVARTFAILRTNGRIKDNKYLEFKDLKIDSEKKAVFIHDEEIELQNKQFKLLEYFVLNKGSILLKEQIYDRIWGIDSDATIEIVEVYVSNLRKKLSKFDYDKYIKTKRKVGYILDDK</sequence>
<dbReference type="STRING" id="1261.HMPREF3195_01649"/>
<name>A0A135YNE9_9FIRM</name>
<keyword evidence="4" id="KW-0805">Transcription regulation</keyword>
<dbReference type="InterPro" id="IPR036388">
    <property type="entry name" value="WH-like_DNA-bd_sf"/>
</dbReference>
<evidence type="ECO:0000256" key="3">
    <source>
        <dbReference type="ARBA" id="ARBA00023012"/>
    </source>
</evidence>
<dbReference type="GO" id="GO:0006355">
    <property type="term" value="P:regulation of DNA-templated transcription"/>
    <property type="evidence" value="ECO:0007669"/>
    <property type="project" value="InterPro"/>
</dbReference>
<dbReference type="SUPFAM" id="SSF52172">
    <property type="entry name" value="CheY-like"/>
    <property type="match status" value="1"/>
</dbReference>
<dbReference type="SMART" id="SM00862">
    <property type="entry name" value="Trans_reg_C"/>
    <property type="match status" value="1"/>
</dbReference>
<evidence type="ECO:0000256" key="5">
    <source>
        <dbReference type="ARBA" id="ARBA00023125"/>
    </source>
</evidence>
<dbReference type="eggNOG" id="COG0745">
    <property type="taxonomic scope" value="Bacteria"/>
</dbReference>
<dbReference type="PROSITE" id="PS51755">
    <property type="entry name" value="OMPR_PHOB"/>
    <property type="match status" value="1"/>
</dbReference>
<dbReference type="InterPro" id="IPR001867">
    <property type="entry name" value="OmpR/PhoB-type_DNA-bd"/>
</dbReference>
<evidence type="ECO:0000313" key="12">
    <source>
        <dbReference type="EMBL" id="KXI10907.1"/>
    </source>
</evidence>
<dbReference type="GO" id="GO:0005829">
    <property type="term" value="C:cytosol"/>
    <property type="evidence" value="ECO:0007669"/>
    <property type="project" value="TreeGrafter"/>
</dbReference>
<keyword evidence="5 9" id="KW-0238">DNA-binding</keyword>
<dbReference type="SUPFAM" id="SSF46894">
    <property type="entry name" value="C-terminal effector domain of the bipartite response regulators"/>
    <property type="match status" value="1"/>
</dbReference>